<evidence type="ECO:0000313" key="2">
    <source>
        <dbReference type="EMBL" id="RKR70815.1"/>
    </source>
</evidence>
<feature type="transmembrane region" description="Helical" evidence="1">
    <location>
        <begin position="304"/>
        <end position="323"/>
    </location>
</feature>
<feature type="transmembrane region" description="Helical" evidence="1">
    <location>
        <begin position="227"/>
        <end position="249"/>
    </location>
</feature>
<dbReference type="AlphaFoldDB" id="A0A420XER3"/>
<evidence type="ECO:0000256" key="1">
    <source>
        <dbReference type="SAM" id="Phobius"/>
    </source>
</evidence>
<proteinExistence type="predicted"/>
<feature type="transmembrane region" description="Helical" evidence="1">
    <location>
        <begin position="256"/>
        <end position="275"/>
    </location>
</feature>
<comment type="caution">
    <text evidence="2">The sequence shown here is derived from an EMBL/GenBank/DDBJ whole genome shotgun (WGS) entry which is preliminary data.</text>
</comment>
<organism evidence="2 3">
    <name type="scientific">Otariodibacter oris</name>
    <dbReference type="NCBI Taxonomy" id="1032623"/>
    <lineage>
        <taxon>Bacteria</taxon>
        <taxon>Pseudomonadati</taxon>
        <taxon>Pseudomonadota</taxon>
        <taxon>Gammaproteobacteria</taxon>
        <taxon>Pasteurellales</taxon>
        <taxon>Pasteurellaceae</taxon>
        <taxon>Otariodibacter</taxon>
    </lineage>
</organism>
<name>A0A420XER3_9PAST</name>
<keyword evidence="1" id="KW-0472">Membrane</keyword>
<feature type="transmembrane region" description="Helical" evidence="1">
    <location>
        <begin position="281"/>
        <end position="299"/>
    </location>
</feature>
<evidence type="ECO:0000313" key="3">
    <source>
        <dbReference type="Proteomes" id="UP000280099"/>
    </source>
</evidence>
<keyword evidence="3" id="KW-1185">Reference proteome</keyword>
<reference evidence="2 3" key="1">
    <citation type="submission" date="2018-10" db="EMBL/GenBank/DDBJ databases">
        <title>Genomic Encyclopedia of Type Strains, Phase IV (KMG-IV): sequencing the most valuable type-strain genomes for metagenomic binning, comparative biology and taxonomic classification.</title>
        <authorList>
            <person name="Goeker M."/>
        </authorList>
    </citation>
    <scope>NUCLEOTIDE SEQUENCE [LARGE SCALE GENOMIC DNA]</scope>
    <source>
        <strain evidence="2 3">DSM 23800</strain>
    </source>
</reference>
<protein>
    <submittedName>
        <fullName evidence="2">Uncharacterized protein</fullName>
    </submittedName>
</protein>
<dbReference type="OrthoDB" id="10020866at2"/>
<feature type="transmembrane region" description="Helical" evidence="1">
    <location>
        <begin position="187"/>
        <end position="207"/>
    </location>
</feature>
<dbReference type="Proteomes" id="UP000280099">
    <property type="component" value="Unassembled WGS sequence"/>
</dbReference>
<gene>
    <name evidence="2" type="ORF">DES31_1825</name>
</gene>
<keyword evidence="1" id="KW-1133">Transmembrane helix</keyword>
<dbReference type="EMBL" id="RBJC01000010">
    <property type="protein sequence ID" value="RKR70815.1"/>
    <property type="molecule type" value="Genomic_DNA"/>
</dbReference>
<keyword evidence="1" id="KW-0812">Transmembrane</keyword>
<dbReference type="RefSeq" id="WP_121124177.1">
    <property type="nucleotide sequence ID" value="NZ_CP016604.1"/>
</dbReference>
<accession>A0A420XER3</accession>
<sequence>MIEKDVKKYKNINIYLNNMMNFIKFISNYYLNKRENNLYVFDLNKGKSMIFSDFIENNSGINSKKHEKLKDFLTYKINDKSIEDRVFFRLKSLGDFSYPLKIKNSYINSIMFEECIGILNEIYNSSIENDVVDENDFFIRKVDLEKNQNIDEFLVNVKNLNDAIYISLSNFIFEKNAKNFTINFTKIISYFVFFCSVLLFLLAISYLERSGSSFLLYDLSFSNGFNYFIFFISVFIIIVSSFFYVYLILHSFKNNKYIVFSLLIFSLILVCVLLRSIIPILGFLIVSLIFGLSFIYFLLHNKDYFYIFFVIVFIICFFMYFMLFNNFLGVKNKINISPFISVENLSMELIGMRDKNSSLYWINQDYLNMRGYDFKINNIYTVNNLEKTYKTIKGKIIFRTSESVLFLPEEQQDESQAFVIPKQDIYK</sequence>